<evidence type="ECO:0000313" key="1">
    <source>
        <dbReference type="EMBL" id="TCT13774.1"/>
    </source>
</evidence>
<organism evidence="1 2">
    <name type="scientific">Natranaerovirga pectinivora</name>
    <dbReference type="NCBI Taxonomy" id="682400"/>
    <lineage>
        <taxon>Bacteria</taxon>
        <taxon>Bacillati</taxon>
        <taxon>Bacillota</taxon>
        <taxon>Clostridia</taxon>
        <taxon>Lachnospirales</taxon>
        <taxon>Natranaerovirgaceae</taxon>
        <taxon>Natranaerovirga</taxon>
    </lineage>
</organism>
<name>A0A4R3MIL2_9FIRM</name>
<evidence type="ECO:0000313" key="2">
    <source>
        <dbReference type="Proteomes" id="UP000294902"/>
    </source>
</evidence>
<dbReference type="OrthoDB" id="9797806at2"/>
<dbReference type="AlphaFoldDB" id="A0A4R3MIL2"/>
<sequence length="84" mass="10068">MNNFRRKYRIKKSKDRICCNMCGRVIAENREFPKVDFVEINKNWGYFSNKDNENHNIHICESCYDQWVKSFSILPSVKNNSVCI</sequence>
<dbReference type="EMBL" id="SMAL01000008">
    <property type="protein sequence ID" value="TCT13774.1"/>
    <property type="molecule type" value="Genomic_DNA"/>
</dbReference>
<protein>
    <submittedName>
        <fullName evidence="1">Uncharacterized protein</fullName>
    </submittedName>
</protein>
<accession>A0A4R3MIL2</accession>
<dbReference type="Proteomes" id="UP000294902">
    <property type="component" value="Unassembled WGS sequence"/>
</dbReference>
<reference evidence="1 2" key="1">
    <citation type="submission" date="2019-03" db="EMBL/GenBank/DDBJ databases">
        <title>Genomic Encyclopedia of Type Strains, Phase IV (KMG-IV): sequencing the most valuable type-strain genomes for metagenomic binning, comparative biology and taxonomic classification.</title>
        <authorList>
            <person name="Goeker M."/>
        </authorList>
    </citation>
    <scope>NUCLEOTIDE SEQUENCE [LARGE SCALE GENOMIC DNA]</scope>
    <source>
        <strain evidence="1 2">DSM 24629</strain>
    </source>
</reference>
<dbReference type="RefSeq" id="WP_132253137.1">
    <property type="nucleotide sequence ID" value="NZ_SMAL01000008.1"/>
</dbReference>
<comment type="caution">
    <text evidence="1">The sequence shown here is derived from an EMBL/GenBank/DDBJ whole genome shotgun (WGS) entry which is preliminary data.</text>
</comment>
<keyword evidence="2" id="KW-1185">Reference proteome</keyword>
<proteinExistence type="predicted"/>
<gene>
    <name evidence="1" type="ORF">EDC18_1088</name>
</gene>